<dbReference type="PROSITE" id="PS50021">
    <property type="entry name" value="CH"/>
    <property type="match status" value="1"/>
</dbReference>
<keyword evidence="1" id="KW-0175">Coiled coil</keyword>
<gene>
    <name evidence="3" type="ORF">DGYR_LOCUS12935</name>
</gene>
<dbReference type="SUPFAM" id="SSF47576">
    <property type="entry name" value="Calponin-homology domain, CH-domain"/>
    <property type="match status" value="1"/>
</dbReference>
<dbReference type="Gene3D" id="1.10.418.10">
    <property type="entry name" value="Calponin-like domain"/>
    <property type="match status" value="1"/>
</dbReference>
<dbReference type="GO" id="GO:0051493">
    <property type="term" value="P:regulation of cytoskeleton organization"/>
    <property type="evidence" value="ECO:0007669"/>
    <property type="project" value="TreeGrafter"/>
</dbReference>
<dbReference type="GO" id="GO:0005930">
    <property type="term" value="C:axoneme"/>
    <property type="evidence" value="ECO:0007669"/>
    <property type="project" value="TreeGrafter"/>
</dbReference>
<name>A0A7I8WBU4_9ANNE</name>
<dbReference type="OrthoDB" id="193300at2759"/>
<dbReference type="Pfam" id="PF06294">
    <property type="entry name" value="CH_2"/>
    <property type="match status" value="1"/>
</dbReference>
<reference evidence="3 4" key="1">
    <citation type="submission" date="2020-08" db="EMBL/GenBank/DDBJ databases">
        <authorList>
            <person name="Hejnol A."/>
        </authorList>
    </citation>
    <scope>NUCLEOTIDE SEQUENCE [LARGE SCALE GENOMIC DNA]</scope>
</reference>
<feature type="coiled-coil region" evidence="1">
    <location>
        <begin position="183"/>
        <end position="217"/>
    </location>
</feature>
<dbReference type="FunFam" id="1.10.418.10:FF:000059">
    <property type="entry name" value="RIKEN cDNA 6430531B16 gene"/>
    <property type="match status" value="1"/>
</dbReference>
<dbReference type="InterPro" id="IPR001715">
    <property type="entry name" value="CH_dom"/>
</dbReference>
<proteinExistence type="predicted"/>
<dbReference type="EMBL" id="CAJFCJ010000028">
    <property type="protein sequence ID" value="CAD5125584.1"/>
    <property type="molecule type" value="Genomic_DNA"/>
</dbReference>
<evidence type="ECO:0000313" key="3">
    <source>
        <dbReference type="EMBL" id="CAD5125584.1"/>
    </source>
</evidence>
<evidence type="ECO:0000313" key="4">
    <source>
        <dbReference type="Proteomes" id="UP000549394"/>
    </source>
</evidence>
<evidence type="ECO:0000256" key="1">
    <source>
        <dbReference type="SAM" id="Coils"/>
    </source>
</evidence>
<dbReference type="GO" id="GO:0008017">
    <property type="term" value="F:microtubule binding"/>
    <property type="evidence" value="ECO:0007669"/>
    <property type="project" value="TreeGrafter"/>
</dbReference>
<dbReference type="PANTHER" id="PTHR12509:SF9">
    <property type="entry name" value="SPERM FLAGELLAR PROTEIN 1 ISOFORM X1"/>
    <property type="match status" value="1"/>
</dbReference>
<dbReference type="InterPro" id="IPR036872">
    <property type="entry name" value="CH_dom_sf"/>
</dbReference>
<sequence length="227" mass="26356">MEILSADIIQEFNDLTLRALYAWIDGIPISKPKRNFARDFSDGVMAAEIIKHFFPLLVELHNYTPANGTRTKESNWTVLNRKVLSRLKIQVDPDLIRQIAQCKARAAESFLLCLKRRVEATMAEYGPNFSVYTKLKAEPTTKGKKAHNNYNVSNNTNNQFEMEPKSFEREIPKQQLIDKEEEIRRRDETIKVLQAKVNKLEQLLQLKELRIEDLTTRLKNTKGVQII</sequence>
<feature type="domain" description="Calponin-homology (CH)" evidence="2">
    <location>
        <begin position="14"/>
        <end position="119"/>
    </location>
</feature>
<dbReference type="AlphaFoldDB" id="A0A7I8WBU4"/>
<evidence type="ECO:0000259" key="2">
    <source>
        <dbReference type="PROSITE" id="PS50021"/>
    </source>
</evidence>
<comment type="caution">
    <text evidence="3">The sequence shown here is derived from an EMBL/GenBank/DDBJ whole genome shotgun (WGS) entry which is preliminary data.</text>
</comment>
<accession>A0A7I8WBU4</accession>
<protein>
    <recommendedName>
        <fullName evidence="2">Calponin-homology (CH) domain-containing protein</fullName>
    </recommendedName>
</protein>
<dbReference type="InterPro" id="IPR052111">
    <property type="entry name" value="Spermatogenesis_Ciliary_MAP"/>
</dbReference>
<keyword evidence="4" id="KW-1185">Reference proteome</keyword>
<dbReference type="InterPro" id="IPR010441">
    <property type="entry name" value="CH_2"/>
</dbReference>
<dbReference type="Proteomes" id="UP000549394">
    <property type="component" value="Unassembled WGS sequence"/>
</dbReference>
<dbReference type="PANTHER" id="PTHR12509">
    <property type="entry name" value="SPERMATOGENESIS-ASSOCIATED 4-RELATED"/>
    <property type="match status" value="1"/>
</dbReference>
<organism evidence="3 4">
    <name type="scientific">Dimorphilus gyrociliatus</name>
    <dbReference type="NCBI Taxonomy" id="2664684"/>
    <lineage>
        <taxon>Eukaryota</taxon>
        <taxon>Metazoa</taxon>
        <taxon>Spiralia</taxon>
        <taxon>Lophotrochozoa</taxon>
        <taxon>Annelida</taxon>
        <taxon>Polychaeta</taxon>
        <taxon>Polychaeta incertae sedis</taxon>
        <taxon>Dinophilidae</taxon>
        <taxon>Dimorphilus</taxon>
    </lineage>
</organism>